<feature type="region of interest" description="Disordered" evidence="1">
    <location>
        <begin position="33"/>
        <end position="59"/>
    </location>
</feature>
<evidence type="ECO:0000313" key="2">
    <source>
        <dbReference type="EMBL" id="KAL1246882.1"/>
    </source>
</evidence>
<accession>A0ABR3L5D3</accession>
<feature type="non-terminal residue" evidence="2">
    <location>
        <position position="1"/>
    </location>
</feature>
<name>A0ABR3L5D3_9TELE</name>
<dbReference type="Proteomes" id="UP001558613">
    <property type="component" value="Unassembled WGS sequence"/>
</dbReference>
<proteinExistence type="predicted"/>
<protein>
    <submittedName>
        <fullName evidence="2">Uncharacterized protein</fullName>
    </submittedName>
</protein>
<evidence type="ECO:0000313" key="3">
    <source>
        <dbReference type="Proteomes" id="UP001558613"/>
    </source>
</evidence>
<organism evidence="2 3">
    <name type="scientific">Cirrhinus molitorella</name>
    <name type="common">mud carp</name>
    <dbReference type="NCBI Taxonomy" id="172907"/>
    <lineage>
        <taxon>Eukaryota</taxon>
        <taxon>Metazoa</taxon>
        <taxon>Chordata</taxon>
        <taxon>Craniata</taxon>
        <taxon>Vertebrata</taxon>
        <taxon>Euteleostomi</taxon>
        <taxon>Actinopterygii</taxon>
        <taxon>Neopterygii</taxon>
        <taxon>Teleostei</taxon>
        <taxon>Ostariophysi</taxon>
        <taxon>Cypriniformes</taxon>
        <taxon>Cyprinidae</taxon>
        <taxon>Labeoninae</taxon>
        <taxon>Labeonini</taxon>
        <taxon>Cirrhinus</taxon>
    </lineage>
</organism>
<evidence type="ECO:0000256" key="1">
    <source>
        <dbReference type="SAM" id="MobiDB-lite"/>
    </source>
</evidence>
<dbReference type="EMBL" id="JAYMGO010000069">
    <property type="protein sequence ID" value="KAL1246882.1"/>
    <property type="molecule type" value="Genomic_DNA"/>
</dbReference>
<gene>
    <name evidence="2" type="ORF">QQF64_034746</name>
</gene>
<keyword evidence="3" id="KW-1185">Reference proteome</keyword>
<feature type="compositionally biased region" description="Acidic residues" evidence="1">
    <location>
        <begin position="50"/>
        <end position="59"/>
    </location>
</feature>
<reference evidence="2 3" key="1">
    <citation type="submission" date="2023-09" db="EMBL/GenBank/DDBJ databases">
        <authorList>
            <person name="Wang M."/>
        </authorList>
    </citation>
    <scope>NUCLEOTIDE SEQUENCE [LARGE SCALE GENOMIC DNA]</scope>
    <source>
        <strain evidence="2">GT-2023</strain>
        <tissue evidence="2">Liver</tissue>
    </source>
</reference>
<sequence length="59" mass="6401">DRFFSMILGTHDQHIFIPGIGIEVPQMAKISGPPLMNTALSDRVNGPPSGDEEITNQPI</sequence>
<comment type="caution">
    <text evidence="2">The sequence shown here is derived from an EMBL/GenBank/DDBJ whole genome shotgun (WGS) entry which is preliminary data.</text>
</comment>